<reference evidence="2" key="1">
    <citation type="submission" date="2022-01" db="EMBL/GenBank/DDBJ databases">
        <title>Genome Sequence Resource for Two Populations of Ditylenchus destructor, the Migratory Endoparasitic Phytonematode.</title>
        <authorList>
            <person name="Zhang H."/>
            <person name="Lin R."/>
            <person name="Xie B."/>
        </authorList>
    </citation>
    <scope>NUCLEOTIDE SEQUENCE</scope>
    <source>
        <strain evidence="2">BazhouSP</strain>
    </source>
</reference>
<organism evidence="2 3">
    <name type="scientific">Ditylenchus destructor</name>
    <dbReference type="NCBI Taxonomy" id="166010"/>
    <lineage>
        <taxon>Eukaryota</taxon>
        <taxon>Metazoa</taxon>
        <taxon>Ecdysozoa</taxon>
        <taxon>Nematoda</taxon>
        <taxon>Chromadorea</taxon>
        <taxon>Rhabditida</taxon>
        <taxon>Tylenchina</taxon>
        <taxon>Tylenchomorpha</taxon>
        <taxon>Sphaerularioidea</taxon>
        <taxon>Anguinidae</taxon>
        <taxon>Anguininae</taxon>
        <taxon>Ditylenchus</taxon>
    </lineage>
</organism>
<evidence type="ECO:0000256" key="1">
    <source>
        <dbReference type="SAM" id="MobiDB-lite"/>
    </source>
</evidence>
<evidence type="ECO:0000313" key="2">
    <source>
        <dbReference type="EMBL" id="KAI1697072.1"/>
    </source>
</evidence>
<feature type="compositionally biased region" description="Basic residues" evidence="1">
    <location>
        <begin position="84"/>
        <end position="93"/>
    </location>
</feature>
<accession>A0AAD4MJ72</accession>
<sequence length="225" mass="24864">MQLFNSFPGPNSMLYFEPVDVGISLMLLSVSLQFGAFNCSRHKNGKDRTPPTHTRTQDEKNKGRMTSTETGGTTGSPDNGTKSPAKKKTKPLRASREEKIAKGLMVRRQSDFAAMKNLQISDSLNSSDGGKQEFSKEVVCPKADVLNPGKKKVGMVGAHKEKKNKEGRQPARLKTMTCEDSSDDDRIVPVCKKRPNFNDKDGYVNETQLTHITDDDTQLISVGKE</sequence>
<dbReference type="AlphaFoldDB" id="A0AAD4MJ72"/>
<gene>
    <name evidence="2" type="ORF">DdX_18709</name>
</gene>
<feature type="region of interest" description="Disordered" evidence="1">
    <location>
        <begin position="40"/>
        <end position="99"/>
    </location>
</feature>
<feature type="compositionally biased region" description="Basic and acidic residues" evidence="1">
    <location>
        <begin position="46"/>
        <end position="62"/>
    </location>
</feature>
<name>A0AAD4MJ72_9BILA</name>
<feature type="region of interest" description="Disordered" evidence="1">
    <location>
        <begin position="150"/>
        <end position="185"/>
    </location>
</feature>
<dbReference type="EMBL" id="JAKKPZ010000289">
    <property type="protein sequence ID" value="KAI1697072.1"/>
    <property type="molecule type" value="Genomic_DNA"/>
</dbReference>
<dbReference type="Proteomes" id="UP001201812">
    <property type="component" value="Unassembled WGS sequence"/>
</dbReference>
<keyword evidence="3" id="KW-1185">Reference proteome</keyword>
<proteinExistence type="predicted"/>
<evidence type="ECO:0000313" key="3">
    <source>
        <dbReference type="Proteomes" id="UP001201812"/>
    </source>
</evidence>
<protein>
    <submittedName>
        <fullName evidence="2">Uncharacterized protein</fullName>
    </submittedName>
</protein>
<comment type="caution">
    <text evidence="2">The sequence shown here is derived from an EMBL/GenBank/DDBJ whole genome shotgun (WGS) entry which is preliminary data.</text>
</comment>